<gene>
    <name evidence="7" type="ORF">RJ641_023807</name>
</gene>
<comment type="subcellular location">
    <subcellularLocation>
        <location evidence="1">Nucleus</location>
    </subcellularLocation>
</comment>
<evidence type="ECO:0000259" key="6">
    <source>
        <dbReference type="PROSITE" id="PS50066"/>
    </source>
</evidence>
<proteinExistence type="predicted"/>
<dbReference type="Gene3D" id="3.40.1810.10">
    <property type="entry name" value="Transcription factor, MADS-box"/>
    <property type="match status" value="1"/>
</dbReference>
<keyword evidence="5" id="KW-0539">Nucleus</keyword>
<dbReference type="GO" id="GO:0000981">
    <property type="term" value="F:DNA-binding transcription factor activity, RNA polymerase II-specific"/>
    <property type="evidence" value="ECO:0007669"/>
    <property type="project" value="InterPro"/>
</dbReference>
<evidence type="ECO:0000313" key="7">
    <source>
        <dbReference type="EMBL" id="KAK6911714.1"/>
    </source>
</evidence>
<dbReference type="AlphaFoldDB" id="A0AAN8YQR7"/>
<dbReference type="InterPro" id="IPR050142">
    <property type="entry name" value="MADS-box/MEF2_TF"/>
</dbReference>
<evidence type="ECO:0000256" key="4">
    <source>
        <dbReference type="ARBA" id="ARBA00023163"/>
    </source>
</evidence>
<dbReference type="SUPFAM" id="SSF55455">
    <property type="entry name" value="SRF-like"/>
    <property type="match status" value="1"/>
</dbReference>
<accession>A0AAN8YQR7</accession>
<reference evidence="7 8" key="1">
    <citation type="submission" date="2023-12" db="EMBL/GenBank/DDBJ databases">
        <title>A high-quality genome assembly for Dillenia turbinata (Dilleniales).</title>
        <authorList>
            <person name="Chanderbali A."/>
        </authorList>
    </citation>
    <scope>NUCLEOTIDE SEQUENCE [LARGE SCALE GENOMIC DNA]</scope>
    <source>
        <strain evidence="7">LSX21</strain>
        <tissue evidence="7">Leaf</tissue>
    </source>
</reference>
<evidence type="ECO:0000256" key="5">
    <source>
        <dbReference type="ARBA" id="ARBA00023242"/>
    </source>
</evidence>
<dbReference type="FunFam" id="3.40.1810.10:FF:000018">
    <property type="entry name" value="agamous-like MADS-box protein AGL80"/>
    <property type="match status" value="1"/>
</dbReference>
<dbReference type="PRINTS" id="PR00404">
    <property type="entry name" value="MADSDOMAIN"/>
</dbReference>
<name>A0AAN8YQR7_9MAGN</name>
<dbReference type="InterPro" id="IPR002100">
    <property type="entry name" value="TF_MADSbox"/>
</dbReference>
<keyword evidence="8" id="KW-1185">Reference proteome</keyword>
<dbReference type="GO" id="GO:0046983">
    <property type="term" value="F:protein dimerization activity"/>
    <property type="evidence" value="ECO:0007669"/>
    <property type="project" value="InterPro"/>
</dbReference>
<keyword evidence="3" id="KW-0238">DNA-binding</keyword>
<sequence>MTRKKVKLAYIQNDSARKLTFKKRKKGLMKKVSELSILCGIEACAVIYGPYEQQPDVWPSPLVAQRILANFKGLPEMDKSKKMMTQEGFIRQQILKARDHLERLQKDNRERVMTQVMSDCLTGKPIHNMSLHDLNDLGWLVENRCKDIVKRLESLKQPVLPAPLPLPLPPLAPASNPQLTGAFIPNLPLENASTEGSMLMVPADWAPVPHPHPLALPYHHPMVMDVHPAAVAAQRPPWTLDLMNNNEQMAFPRVNEETGPPYMDPTTLLNNTGMGPGPYFP</sequence>
<keyword evidence="4" id="KW-0804">Transcription</keyword>
<feature type="domain" description="MADS-box" evidence="6">
    <location>
        <begin position="1"/>
        <end position="49"/>
    </location>
</feature>
<protein>
    <submittedName>
        <fullName evidence="7">Transcription factor, MADS-box</fullName>
    </submittedName>
</protein>
<dbReference type="SMART" id="SM00432">
    <property type="entry name" value="MADS"/>
    <property type="match status" value="1"/>
</dbReference>
<evidence type="ECO:0000256" key="3">
    <source>
        <dbReference type="ARBA" id="ARBA00023125"/>
    </source>
</evidence>
<organism evidence="7 8">
    <name type="scientific">Dillenia turbinata</name>
    <dbReference type="NCBI Taxonomy" id="194707"/>
    <lineage>
        <taxon>Eukaryota</taxon>
        <taxon>Viridiplantae</taxon>
        <taxon>Streptophyta</taxon>
        <taxon>Embryophyta</taxon>
        <taxon>Tracheophyta</taxon>
        <taxon>Spermatophyta</taxon>
        <taxon>Magnoliopsida</taxon>
        <taxon>eudicotyledons</taxon>
        <taxon>Gunneridae</taxon>
        <taxon>Pentapetalae</taxon>
        <taxon>Dilleniales</taxon>
        <taxon>Dilleniaceae</taxon>
        <taxon>Dillenia</taxon>
    </lineage>
</organism>
<dbReference type="PANTHER" id="PTHR48019">
    <property type="entry name" value="SERUM RESPONSE FACTOR HOMOLOG"/>
    <property type="match status" value="1"/>
</dbReference>
<dbReference type="GO" id="GO:0000987">
    <property type="term" value="F:cis-regulatory region sequence-specific DNA binding"/>
    <property type="evidence" value="ECO:0007669"/>
    <property type="project" value="InterPro"/>
</dbReference>
<dbReference type="CDD" id="cd00266">
    <property type="entry name" value="MADS_SRF_like"/>
    <property type="match status" value="1"/>
</dbReference>
<evidence type="ECO:0000256" key="2">
    <source>
        <dbReference type="ARBA" id="ARBA00023015"/>
    </source>
</evidence>
<dbReference type="Proteomes" id="UP001370490">
    <property type="component" value="Unassembled WGS sequence"/>
</dbReference>
<dbReference type="InterPro" id="IPR036879">
    <property type="entry name" value="TF_MADSbox_sf"/>
</dbReference>
<dbReference type="InterPro" id="IPR033897">
    <property type="entry name" value="SRF-like_MADS-box"/>
</dbReference>
<dbReference type="GO" id="GO:0005634">
    <property type="term" value="C:nucleus"/>
    <property type="evidence" value="ECO:0007669"/>
    <property type="project" value="UniProtKB-SubCell"/>
</dbReference>
<evidence type="ECO:0000256" key="1">
    <source>
        <dbReference type="ARBA" id="ARBA00004123"/>
    </source>
</evidence>
<comment type="caution">
    <text evidence="7">The sequence shown here is derived from an EMBL/GenBank/DDBJ whole genome shotgun (WGS) entry which is preliminary data.</text>
</comment>
<dbReference type="EMBL" id="JBAMMX010000028">
    <property type="protein sequence ID" value="KAK6911714.1"/>
    <property type="molecule type" value="Genomic_DNA"/>
</dbReference>
<dbReference type="PROSITE" id="PS50066">
    <property type="entry name" value="MADS_BOX_2"/>
    <property type="match status" value="1"/>
</dbReference>
<dbReference type="GO" id="GO:0045944">
    <property type="term" value="P:positive regulation of transcription by RNA polymerase II"/>
    <property type="evidence" value="ECO:0007669"/>
    <property type="project" value="InterPro"/>
</dbReference>
<keyword evidence="2" id="KW-0805">Transcription regulation</keyword>
<evidence type="ECO:0000313" key="8">
    <source>
        <dbReference type="Proteomes" id="UP001370490"/>
    </source>
</evidence>
<dbReference type="Pfam" id="PF00319">
    <property type="entry name" value="SRF-TF"/>
    <property type="match status" value="1"/>
</dbReference>